<dbReference type="PANTHER" id="PTHR43069:SF2">
    <property type="entry name" value="FUMARYLACETOACETASE"/>
    <property type="match status" value="1"/>
</dbReference>
<dbReference type="InterPro" id="IPR036663">
    <property type="entry name" value="Fumarylacetoacetase_C_sf"/>
</dbReference>
<gene>
    <name evidence="14" type="primary">fahA</name>
    <name evidence="14" type="ORF">KHQ06_04045</name>
</gene>
<evidence type="ECO:0000256" key="9">
    <source>
        <dbReference type="ARBA" id="ARBA00022878"/>
    </source>
</evidence>
<dbReference type="EC" id="3.7.1.2" evidence="4"/>
<evidence type="ECO:0000256" key="1">
    <source>
        <dbReference type="ARBA" id="ARBA00001913"/>
    </source>
</evidence>
<dbReference type="SUPFAM" id="SSF63433">
    <property type="entry name" value="Fumarylacetoacetate hydrolase, FAH, N-terminal domain"/>
    <property type="match status" value="1"/>
</dbReference>
<organism evidence="14 15">
    <name type="scientific">Nocardia tengchongensis</name>
    <dbReference type="NCBI Taxonomy" id="2055889"/>
    <lineage>
        <taxon>Bacteria</taxon>
        <taxon>Bacillati</taxon>
        <taxon>Actinomycetota</taxon>
        <taxon>Actinomycetes</taxon>
        <taxon>Mycobacteriales</taxon>
        <taxon>Nocardiaceae</taxon>
        <taxon>Nocardia</taxon>
    </lineage>
</organism>
<keyword evidence="15" id="KW-1185">Reference proteome</keyword>
<evidence type="ECO:0000256" key="4">
    <source>
        <dbReference type="ARBA" id="ARBA00012094"/>
    </source>
</evidence>
<dbReference type="NCBIfam" id="TIGR01266">
    <property type="entry name" value="fum_ac_acetase"/>
    <property type="match status" value="1"/>
</dbReference>
<dbReference type="InterPro" id="IPR005959">
    <property type="entry name" value="Fumarylacetoacetase"/>
</dbReference>
<evidence type="ECO:0000256" key="3">
    <source>
        <dbReference type="ARBA" id="ARBA00004782"/>
    </source>
</evidence>
<name>A0ABX8CQT8_9NOCA</name>
<dbReference type="GO" id="GO:0004334">
    <property type="term" value="F:fumarylacetoacetase activity"/>
    <property type="evidence" value="ECO:0007669"/>
    <property type="project" value="UniProtKB-EC"/>
</dbReference>
<evidence type="ECO:0000313" key="15">
    <source>
        <dbReference type="Proteomes" id="UP000683310"/>
    </source>
</evidence>
<comment type="pathway">
    <text evidence="3">Amino-acid degradation; L-phenylalanine degradation; acetoacetate and fumarate from L-phenylalanine: step 6/6.</text>
</comment>
<comment type="cofactor">
    <cofactor evidence="2">
        <name>Mg(2+)</name>
        <dbReference type="ChEBI" id="CHEBI:18420"/>
    </cofactor>
</comment>
<dbReference type="EMBL" id="CP074371">
    <property type="protein sequence ID" value="QVI22281.1"/>
    <property type="molecule type" value="Genomic_DNA"/>
</dbReference>
<evidence type="ECO:0000256" key="11">
    <source>
        <dbReference type="SAM" id="MobiDB-lite"/>
    </source>
</evidence>
<evidence type="ECO:0000259" key="13">
    <source>
        <dbReference type="Pfam" id="PF09298"/>
    </source>
</evidence>
<evidence type="ECO:0000256" key="10">
    <source>
        <dbReference type="ARBA" id="ARBA00023232"/>
    </source>
</evidence>
<feature type="domain" description="Fumarylacetoacetase-like C-terminal" evidence="12">
    <location>
        <begin position="125"/>
        <end position="401"/>
    </location>
</feature>
<evidence type="ECO:0000256" key="8">
    <source>
        <dbReference type="ARBA" id="ARBA00022842"/>
    </source>
</evidence>
<evidence type="ECO:0000256" key="7">
    <source>
        <dbReference type="ARBA" id="ARBA00022837"/>
    </source>
</evidence>
<dbReference type="Pfam" id="PF09298">
    <property type="entry name" value="FAA_hydrolase_N"/>
    <property type="match status" value="1"/>
</dbReference>
<sequence length="408" mass="43762">MPGPGRDGARRNGSDDVNSRVRIEVPADSGFGLEHLPYGVFRPLGGPPRVGARLGDSVIDLAVALDDPMFAQPTLNAFMTQGPRCWREIRERVRDVAEAELPAGAVYPLRAVRLDLPIQVGDYVDFYASLDHATALGRMLRPDGEPLLPNWRHLPVGYHGRAGTVVVSGTDVIRPYGQRRSDSGAPDFGPTRRLDIEAELGFVVGAGSALGQPIGTGEFADHVFGVALVNDWSARDIQAWEGQPLGPFLGKSFATSLSAWVTPLDALSQARIPLPPQHPEPLPYLRDAAGWGLDIAVRVAWNGQLVSTPPYRRMYWSPAQMLAHLTVNGASTRTGDLFASGTISGADRGERGSLMEMTWGGAEPLEVNGVQRTFLQDGDEMVITATAPAVGGGRLELGEVRGRIAKAA</sequence>
<dbReference type="Gene3D" id="3.90.850.10">
    <property type="entry name" value="Fumarylacetoacetase-like, C-terminal domain"/>
    <property type="match status" value="1"/>
</dbReference>
<feature type="region of interest" description="Disordered" evidence="11">
    <location>
        <begin position="1"/>
        <end position="20"/>
    </location>
</feature>
<feature type="compositionally biased region" description="Basic and acidic residues" evidence="11">
    <location>
        <begin position="7"/>
        <end position="20"/>
    </location>
</feature>
<evidence type="ECO:0000256" key="2">
    <source>
        <dbReference type="ARBA" id="ARBA00001946"/>
    </source>
</evidence>
<dbReference type="Proteomes" id="UP000683310">
    <property type="component" value="Chromosome"/>
</dbReference>
<keyword evidence="6 14" id="KW-0378">Hydrolase</keyword>
<protein>
    <recommendedName>
        <fullName evidence="4">fumarylacetoacetase</fullName>
        <ecNumber evidence="4">3.7.1.2</ecNumber>
    </recommendedName>
</protein>
<evidence type="ECO:0000313" key="14">
    <source>
        <dbReference type="EMBL" id="QVI22281.1"/>
    </source>
</evidence>
<dbReference type="Pfam" id="PF01557">
    <property type="entry name" value="FAA_hydrolase"/>
    <property type="match status" value="1"/>
</dbReference>
<accession>A0ABX8CQT8</accession>
<dbReference type="Gene3D" id="2.30.30.230">
    <property type="entry name" value="Fumarylacetoacetase, N-terminal domain"/>
    <property type="match status" value="1"/>
</dbReference>
<proteinExistence type="predicted"/>
<dbReference type="PANTHER" id="PTHR43069">
    <property type="entry name" value="FUMARYLACETOACETASE"/>
    <property type="match status" value="1"/>
</dbReference>
<dbReference type="InterPro" id="IPR011234">
    <property type="entry name" value="Fumarylacetoacetase-like_C"/>
</dbReference>
<evidence type="ECO:0000256" key="5">
    <source>
        <dbReference type="ARBA" id="ARBA00022723"/>
    </source>
</evidence>
<keyword evidence="9" id="KW-0828">Tyrosine catabolism</keyword>
<keyword evidence="5" id="KW-0479">Metal-binding</keyword>
<evidence type="ECO:0000259" key="12">
    <source>
        <dbReference type="Pfam" id="PF01557"/>
    </source>
</evidence>
<keyword evidence="8" id="KW-0460">Magnesium</keyword>
<dbReference type="InterPro" id="IPR036462">
    <property type="entry name" value="Fumarylacetoacetase_N_sf"/>
</dbReference>
<comment type="cofactor">
    <cofactor evidence="1">
        <name>Ca(2+)</name>
        <dbReference type="ChEBI" id="CHEBI:29108"/>
    </cofactor>
</comment>
<evidence type="ECO:0000256" key="6">
    <source>
        <dbReference type="ARBA" id="ARBA00022801"/>
    </source>
</evidence>
<dbReference type="InterPro" id="IPR015377">
    <property type="entry name" value="Fumarylacetoacetase_N"/>
</dbReference>
<keyword evidence="7" id="KW-0106">Calcium</keyword>
<keyword evidence="10" id="KW-0585">Phenylalanine catabolism</keyword>
<feature type="domain" description="Fumarylacetoacetase N-terminal" evidence="13">
    <location>
        <begin position="35"/>
        <end position="117"/>
    </location>
</feature>
<reference evidence="14 15" key="1">
    <citation type="submission" date="2021-04" db="EMBL/GenBank/DDBJ databases">
        <title>Nocardia tengchongensis.</title>
        <authorList>
            <person name="Zhuang k."/>
            <person name="Ran Y."/>
            <person name="Li W."/>
        </authorList>
    </citation>
    <scope>NUCLEOTIDE SEQUENCE [LARGE SCALE GENOMIC DNA]</scope>
    <source>
        <strain evidence="14 15">CFH S0057</strain>
    </source>
</reference>
<dbReference type="SUPFAM" id="SSF56529">
    <property type="entry name" value="FAH"/>
    <property type="match status" value="1"/>
</dbReference>